<accession>A0ABP9YNG8</accession>
<evidence type="ECO:0000259" key="15">
    <source>
        <dbReference type="PROSITE" id="PS51015"/>
    </source>
</evidence>
<keyword evidence="10 12" id="KW-0539">Nucleus</keyword>
<dbReference type="Pfam" id="PF02182">
    <property type="entry name" value="SAD_SRA"/>
    <property type="match status" value="1"/>
</dbReference>
<dbReference type="PROSITE" id="PS51015">
    <property type="entry name" value="YDG"/>
    <property type="match status" value="1"/>
</dbReference>
<dbReference type="SUPFAM" id="SSF57850">
    <property type="entry name" value="RING/U-box"/>
    <property type="match status" value="1"/>
</dbReference>
<evidence type="ECO:0000256" key="10">
    <source>
        <dbReference type="ARBA" id="ARBA00023242"/>
    </source>
</evidence>
<dbReference type="Pfam" id="PF03372">
    <property type="entry name" value="Exo_endo_phos"/>
    <property type="match status" value="1"/>
</dbReference>
<dbReference type="SUPFAM" id="SSF57903">
    <property type="entry name" value="FYVE/PHD zinc finger"/>
    <property type="match status" value="1"/>
</dbReference>
<dbReference type="InterPro" id="IPR045134">
    <property type="entry name" value="UHRF1/2-like"/>
</dbReference>
<evidence type="ECO:0000259" key="14">
    <source>
        <dbReference type="PROSITE" id="PS50089"/>
    </source>
</evidence>
<dbReference type="InterPro" id="IPR005135">
    <property type="entry name" value="Endo/exonuclease/phosphatase"/>
</dbReference>
<dbReference type="Gene3D" id="2.30.280.10">
    <property type="entry name" value="SRA-YDG"/>
    <property type="match status" value="1"/>
</dbReference>
<evidence type="ECO:0000256" key="6">
    <source>
        <dbReference type="ARBA" id="ARBA00022771"/>
    </source>
</evidence>
<keyword evidence="6 11" id="KW-0863">Zinc-finger</keyword>
<dbReference type="Gene3D" id="3.60.10.10">
    <property type="entry name" value="Endonuclease/exonuclease/phosphatase"/>
    <property type="match status" value="1"/>
</dbReference>
<dbReference type="SMART" id="SM00466">
    <property type="entry name" value="SRA"/>
    <property type="match status" value="1"/>
</dbReference>
<dbReference type="InterPro" id="IPR036691">
    <property type="entry name" value="Endo/exonu/phosph_ase_sf"/>
</dbReference>
<comment type="catalytic activity">
    <reaction evidence="1">
        <text>S-ubiquitinyl-[E2 ubiquitin-conjugating enzyme]-L-cysteine + [acceptor protein]-L-lysine = [E2 ubiquitin-conjugating enzyme]-L-cysteine + N(6)-ubiquitinyl-[acceptor protein]-L-lysine.</text>
        <dbReference type="EC" id="2.3.2.27"/>
    </reaction>
</comment>
<comment type="subcellular location">
    <subcellularLocation>
        <location evidence="12">Nucleus</location>
    </subcellularLocation>
</comment>
<feature type="domain" description="PHD-type" evidence="13">
    <location>
        <begin position="474"/>
        <end position="526"/>
    </location>
</feature>
<dbReference type="EMBL" id="BAABUK010000003">
    <property type="protein sequence ID" value="GAA5808382.1"/>
    <property type="molecule type" value="Genomic_DNA"/>
</dbReference>
<evidence type="ECO:0000256" key="8">
    <source>
        <dbReference type="ARBA" id="ARBA00022833"/>
    </source>
</evidence>
<reference evidence="16 17" key="1">
    <citation type="submission" date="2024-04" db="EMBL/GenBank/DDBJ databases">
        <title>genome sequences of Mucor flavus KT1a and Helicostylum pulchrum KT1b strains isolated from the surface of a dry-aged beef.</title>
        <authorList>
            <person name="Toyotome T."/>
            <person name="Hosono M."/>
            <person name="Torimaru M."/>
            <person name="Fukuda K."/>
            <person name="Mikami N."/>
        </authorList>
    </citation>
    <scope>NUCLEOTIDE SEQUENCE [LARGE SCALE GENOMIC DNA]</scope>
    <source>
        <strain evidence="16 17">KT1a</strain>
    </source>
</reference>
<evidence type="ECO:0000256" key="2">
    <source>
        <dbReference type="ARBA" id="ARBA00004906"/>
    </source>
</evidence>
<dbReference type="InterPro" id="IPR019787">
    <property type="entry name" value="Znf_PHD-finger"/>
</dbReference>
<keyword evidence="5" id="KW-0479">Metal-binding</keyword>
<protein>
    <recommendedName>
        <fullName evidence="3">RING-type E3 ubiquitin transferase</fullName>
        <ecNumber evidence="3">2.3.2.27</ecNumber>
    </recommendedName>
</protein>
<evidence type="ECO:0000256" key="4">
    <source>
        <dbReference type="ARBA" id="ARBA00022679"/>
    </source>
</evidence>
<evidence type="ECO:0000256" key="5">
    <source>
        <dbReference type="ARBA" id="ARBA00022723"/>
    </source>
</evidence>
<dbReference type="InterPro" id="IPR003105">
    <property type="entry name" value="SRA_YDG"/>
</dbReference>
<evidence type="ECO:0000313" key="16">
    <source>
        <dbReference type="EMBL" id="GAA5808382.1"/>
    </source>
</evidence>
<dbReference type="InterPro" id="IPR001965">
    <property type="entry name" value="Znf_PHD"/>
</dbReference>
<dbReference type="PANTHER" id="PTHR14140:SF45">
    <property type="entry name" value="RING-TYPE E3 UBIQUITIN TRANSFERASE"/>
    <property type="match status" value="1"/>
</dbReference>
<dbReference type="PANTHER" id="PTHR14140">
    <property type="entry name" value="E3 UBIQUITIN-PROTEIN LIGASE UHRF-RELATED"/>
    <property type="match status" value="1"/>
</dbReference>
<name>A0ABP9YNG8_9FUNG</name>
<dbReference type="SMART" id="SM00249">
    <property type="entry name" value="PHD"/>
    <property type="match status" value="1"/>
</dbReference>
<dbReference type="Proteomes" id="UP001473302">
    <property type="component" value="Unassembled WGS sequence"/>
</dbReference>
<comment type="pathway">
    <text evidence="2">Protein modification; protein ubiquitination.</text>
</comment>
<dbReference type="PROSITE" id="PS50016">
    <property type="entry name" value="ZF_PHD_2"/>
    <property type="match status" value="1"/>
</dbReference>
<evidence type="ECO:0000256" key="1">
    <source>
        <dbReference type="ARBA" id="ARBA00000900"/>
    </source>
</evidence>
<proteinExistence type="predicted"/>
<dbReference type="SUPFAM" id="SSF88697">
    <property type="entry name" value="PUA domain-like"/>
    <property type="match status" value="1"/>
</dbReference>
<dbReference type="EC" id="2.3.2.27" evidence="3"/>
<keyword evidence="9" id="KW-0238">DNA-binding</keyword>
<evidence type="ECO:0000256" key="11">
    <source>
        <dbReference type="PROSITE-ProRule" id="PRU00175"/>
    </source>
</evidence>
<evidence type="ECO:0000256" key="3">
    <source>
        <dbReference type="ARBA" id="ARBA00012483"/>
    </source>
</evidence>
<dbReference type="SUPFAM" id="SSF56219">
    <property type="entry name" value="DNase I-like"/>
    <property type="match status" value="1"/>
</dbReference>
<dbReference type="InterPro" id="IPR036987">
    <property type="entry name" value="SRA-YDG_sf"/>
</dbReference>
<dbReference type="InterPro" id="IPR001841">
    <property type="entry name" value="Znf_RING"/>
</dbReference>
<dbReference type="InterPro" id="IPR015947">
    <property type="entry name" value="PUA-like_sf"/>
</dbReference>
<feature type="domain" description="RING-type" evidence="14">
    <location>
        <begin position="816"/>
        <end position="850"/>
    </location>
</feature>
<organism evidence="16 17">
    <name type="scientific">Mucor flavus</name>
    <dbReference type="NCBI Taxonomy" id="439312"/>
    <lineage>
        <taxon>Eukaryota</taxon>
        <taxon>Fungi</taxon>
        <taxon>Fungi incertae sedis</taxon>
        <taxon>Mucoromycota</taxon>
        <taxon>Mucoromycotina</taxon>
        <taxon>Mucoromycetes</taxon>
        <taxon>Mucorales</taxon>
        <taxon>Mucorineae</taxon>
        <taxon>Mucoraceae</taxon>
        <taxon>Mucor</taxon>
    </lineage>
</organism>
<evidence type="ECO:0000259" key="13">
    <source>
        <dbReference type="PROSITE" id="PS50016"/>
    </source>
</evidence>
<dbReference type="Gene3D" id="2.30.30.1150">
    <property type="match status" value="1"/>
</dbReference>
<dbReference type="PROSITE" id="PS50089">
    <property type="entry name" value="ZF_RING_2"/>
    <property type="match status" value="1"/>
</dbReference>
<evidence type="ECO:0000313" key="17">
    <source>
        <dbReference type="Proteomes" id="UP001473302"/>
    </source>
</evidence>
<sequence>MAEPKEKKIFHKNNEELKRLKLLKKEQKKMNNKPKVPTIVPKAFKRVFENVPDQVQLTTIVGSIRAMSFNILAQSLIKRELFPDSGDILKWKPRRKMIVEEIQMYNPDIIAIQELDNFESYYEKVFEDIGYTVKYYYHPAKRHGCGIAFKKEKFDVVDYATVDYNTDKVCLPSYMTGNIAQLVALQSKGNPDIGFIVGNTHLYWKPCANYERFRQITIYEKRFLEFKSRVKSEHEHRWISLLLGDFNSEPIDAGYSILTKKLLEQAEIDDLNESRSYINKEDESQGSTIAAEDDGGAGDIVVNIDDLATVDQLLSNHKDTHLWTSVYSNFGNINKDESQKGSFGEPKYTNYTSQFQERDDQSVSIKRILMLPNVEMLKPSLPNKNFEETVASFRNKVAGEVKVSKNDFLLIVFGKIMMDTKANKEAATLFSTYRVRHHTCVFVHINVQNKTPCQTENRIKHRATAAKQTARIRNIKCLECGCAKCHYKTGDPLICDQCDNYWHLRCADLRRIPTGRYWYCPDCINLDDKLIVGKNECVSEEKNRKKIFVIRDMDCILVPSQHTGKIPGIYCGQSWACRTSLHDWGIHRASKASVVGSSYTGAVSLLLSYGLKEDRDEGYQFVYSGFGGYLKSRSYANSAQMTEDQTLTKINKALAITCYAPFNSEVGNRALQWRKSRPIRVCRAAKRSDSHPEFAPLQGIRYDGLYKVVRYWPHKDTKSGFIIWKFLLRRDDQESPPWMAQCKQLITKRGLRMIESEKNVTQKRVRYNIPCHIQRLIKRDVKNKRLWDEIKKMEFWSEYEFLHYLFDTAVTCSSNVCSKPIKDPVTTPCGHICCVKCLIKSKTEHCFTCRSSLPKDPLQVNHKLVRILQSLNWGYGIEHIEPLPTNFSKDELFTKEEQDIEFEIKQEFEFPTISEAFAAPDVNLKPTPKKARVVIEYLGNESSVGQNKKHKSY</sequence>
<keyword evidence="8" id="KW-0862">Zinc</keyword>
<gene>
    <name evidence="16" type="ORF">MFLAVUS_001773</name>
</gene>
<dbReference type="InterPro" id="IPR011011">
    <property type="entry name" value="Znf_FYVE_PHD"/>
</dbReference>
<feature type="domain" description="YDG" evidence="15">
    <location>
        <begin position="564"/>
        <end position="730"/>
    </location>
</feature>
<keyword evidence="4" id="KW-0808">Transferase</keyword>
<keyword evidence="7" id="KW-0833">Ubl conjugation pathway</keyword>
<keyword evidence="17" id="KW-1185">Reference proteome</keyword>
<evidence type="ECO:0000256" key="9">
    <source>
        <dbReference type="ARBA" id="ARBA00023125"/>
    </source>
</evidence>
<dbReference type="Gene3D" id="3.30.40.10">
    <property type="entry name" value="Zinc/RING finger domain, C3HC4 (zinc finger)"/>
    <property type="match status" value="1"/>
</dbReference>
<evidence type="ECO:0000256" key="7">
    <source>
        <dbReference type="ARBA" id="ARBA00022786"/>
    </source>
</evidence>
<dbReference type="InterPro" id="IPR013083">
    <property type="entry name" value="Znf_RING/FYVE/PHD"/>
</dbReference>
<comment type="caution">
    <text evidence="16">The sequence shown here is derived from an EMBL/GenBank/DDBJ whole genome shotgun (WGS) entry which is preliminary data.</text>
</comment>
<evidence type="ECO:0000256" key="12">
    <source>
        <dbReference type="PROSITE-ProRule" id="PRU00358"/>
    </source>
</evidence>